<name>A0ABD5DSN1_ACIBA</name>
<proteinExistence type="predicted"/>
<evidence type="ECO:0000313" key="1">
    <source>
        <dbReference type="EMBL" id="MDR8433252.1"/>
    </source>
</evidence>
<sequence>MELSQTISNLIFEIQKLTQAVEKISKTQEISVDVLDEAIAFR</sequence>
<feature type="non-terminal residue" evidence="1">
    <location>
        <position position="42"/>
    </location>
</feature>
<dbReference type="EMBL" id="VMAF01000172">
    <property type="protein sequence ID" value="MDR8433252.1"/>
    <property type="molecule type" value="Genomic_DNA"/>
</dbReference>
<organism evidence="1">
    <name type="scientific">Acinetobacter baumannii</name>
    <dbReference type="NCBI Taxonomy" id="470"/>
    <lineage>
        <taxon>Bacteria</taxon>
        <taxon>Pseudomonadati</taxon>
        <taxon>Pseudomonadota</taxon>
        <taxon>Gammaproteobacteria</taxon>
        <taxon>Moraxellales</taxon>
        <taxon>Moraxellaceae</taxon>
        <taxon>Acinetobacter</taxon>
        <taxon>Acinetobacter calcoaceticus/baumannii complex</taxon>
    </lineage>
</organism>
<dbReference type="AlphaFoldDB" id="A0ABD5DSN1"/>
<accession>A0ABD5DSN1</accession>
<comment type="caution">
    <text evidence="1">The sequence shown here is derived from an EMBL/GenBank/DDBJ whole genome shotgun (WGS) entry which is preliminary data.</text>
</comment>
<reference evidence="1" key="1">
    <citation type="submission" date="2019-07" db="EMBL/GenBank/DDBJ databases">
        <title>Biological characteristics of mucoid Acinetobacter baumannii from a general hospital in China.</title>
        <authorList>
            <person name="Hua X."/>
            <person name="Yu Y."/>
        </authorList>
    </citation>
    <scope>NUCLEOTIDE SEQUENCE</scope>
    <source>
        <strain evidence="1">N8</strain>
    </source>
</reference>
<gene>
    <name evidence="1" type="ORF">FPK63_19620</name>
</gene>
<protein>
    <submittedName>
        <fullName evidence="1">AAA family ATPase</fullName>
    </submittedName>
</protein>